<protein>
    <recommendedName>
        <fullName evidence="7">ABC3 transporter permease C-terminal domain-containing protein</fullName>
    </recommendedName>
</protein>
<dbReference type="RefSeq" id="WP_023626371.1">
    <property type="nucleotide sequence ID" value="NZ_BAUW01000109.1"/>
</dbReference>
<dbReference type="GO" id="GO:0005886">
    <property type="term" value="C:plasma membrane"/>
    <property type="evidence" value="ECO:0007669"/>
    <property type="project" value="UniProtKB-SubCell"/>
</dbReference>
<dbReference type="Pfam" id="PF02687">
    <property type="entry name" value="FtsX"/>
    <property type="match status" value="1"/>
</dbReference>
<feature type="transmembrane region" description="Helical" evidence="6">
    <location>
        <begin position="690"/>
        <end position="718"/>
    </location>
</feature>
<dbReference type="InterPro" id="IPR003838">
    <property type="entry name" value="ABC3_permease_C"/>
</dbReference>
<evidence type="ECO:0000256" key="2">
    <source>
        <dbReference type="ARBA" id="ARBA00022475"/>
    </source>
</evidence>
<dbReference type="EMBL" id="BAUW01000109">
    <property type="protein sequence ID" value="GAE47935.1"/>
    <property type="molecule type" value="Genomic_DNA"/>
</dbReference>
<gene>
    <name evidence="8" type="ORF">JCM21738_4981</name>
</gene>
<feature type="transmembrane region" description="Helical" evidence="6">
    <location>
        <begin position="615"/>
        <end position="636"/>
    </location>
</feature>
<dbReference type="eggNOG" id="COG0577">
    <property type="taxonomic scope" value="Bacteria"/>
</dbReference>
<proteinExistence type="predicted"/>
<comment type="subcellular location">
    <subcellularLocation>
        <location evidence="1">Cell membrane</location>
        <topology evidence="1">Multi-pass membrane protein</topology>
    </subcellularLocation>
</comment>
<evidence type="ECO:0000256" key="5">
    <source>
        <dbReference type="ARBA" id="ARBA00023136"/>
    </source>
</evidence>
<comment type="caution">
    <text evidence="8">The sequence shown here is derived from an EMBL/GenBank/DDBJ whole genome shotgun (WGS) entry which is preliminary data.</text>
</comment>
<feature type="domain" description="ABC3 transporter permease C-terminal" evidence="7">
    <location>
        <begin position="565"/>
        <end position="660"/>
    </location>
</feature>
<evidence type="ECO:0000256" key="4">
    <source>
        <dbReference type="ARBA" id="ARBA00022989"/>
    </source>
</evidence>
<evidence type="ECO:0000313" key="9">
    <source>
        <dbReference type="Proteomes" id="UP000018949"/>
    </source>
</evidence>
<feature type="transmembrane region" description="Helical" evidence="6">
    <location>
        <begin position="788"/>
        <end position="816"/>
    </location>
</feature>
<dbReference type="AlphaFoldDB" id="W4RU66"/>
<organism evidence="8 9">
    <name type="scientific">Mesobacillus boroniphilus JCM 21738</name>
    <dbReference type="NCBI Taxonomy" id="1294265"/>
    <lineage>
        <taxon>Bacteria</taxon>
        <taxon>Bacillati</taxon>
        <taxon>Bacillota</taxon>
        <taxon>Bacilli</taxon>
        <taxon>Bacillales</taxon>
        <taxon>Bacillaceae</taxon>
        <taxon>Mesobacillus</taxon>
    </lineage>
</organism>
<feature type="transmembrane region" description="Helical" evidence="6">
    <location>
        <begin position="12"/>
        <end position="33"/>
    </location>
</feature>
<evidence type="ECO:0000256" key="6">
    <source>
        <dbReference type="SAM" id="Phobius"/>
    </source>
</evidence>
<keyword evidence="2" id="KW-1003">Cell membrane</keyword>
<name>W4RU66_9BACI</name>
<accession>W4RU66</accession>
<keyword evidence="5 6" id="KW-0472">Membrane</keyword>
<evidence type="ECO:0000313" key="8">
    <source>
        <dbReference type="EMBL" id="GAE47935.1"/>
    </source>
</evidence>
<evidence type="ECO:0000256" key="1">
    <source>
        <dbReference type="ARBA" id="ARBA00004651"/>
    </source>
</evidence>
<evidence type="ECO:0000259" key="7">
    <source>
        <dbReference type="Pfam" id="PF02687"/>
    </source>
</evidence>
<keyword evidence="3 6" id="KW-0812">Transmembrane</keyword>
<feature type="transmembrane region" description="Helical" evidence="6">
    <location>
        <begin position="822"/>
        <end position="845"/>
    </location>
</feature>
<reference evidence="8 9" key="1">
    <citation type="submission" date="2013-12" db="EMBL/GenBank/DDBJ databases">
        <title>NBRP : Genome information of microbial organism related human and environment.</title>
        <authorList>
            <person name="Hattori M."/>
            <person name="Oshima K."/>
            <person name="Inaba H."/>
            <person name="Suda W."/>
            <person name="Sakamoto M."/>
            <person name="Iino T."/>
            <person name="Kitahara M."/>
            <person name="Oshida Y."/>
            <person name="Iida T."/>
            <person name="Kudo T."/>
            <person name="Itoh T."/>
            <person name="Ahmed I."/>
            <person name="Ohkuma M."/>
        </authorList>
    </citation>
    <scope>NUCLEOTIDE SEQUENCE [LARGE SCALE GENOMIC DNA]</scope>
    <source>
        <strain evidence="8 9">JCM 21738</strain>
    </source>
</reference>
<feature type="transmembrane region" description="Helical" evidence="6">
    <location>
        <begin position="564"/>
        <end position="584"/>
    </location>
</feature>
<dbReference type="Proteomes" id="UP000018949">
    <property type="component" value="Unassembled WGS sequence"/>
</dbReference>
<feature type="transmembrane region" description="Helical" evidence="6">
    <location>
        <begin position="642"/>
        <end position="669"/>
    </location>
</feature>
<keyword evidence="4 6" id="KW-1133">Transmembrane helix</keyword>
<sequence length="872" mass="98540">MNKLVFSSLKTKLFINILFIVALVIILVFQPLAITSIISSHQQIKSDITHYSRGSYDLLVRPNGLKHPLEDELGIVPENYIGFGEGGISTDQWTEIKEMTDVEIAAPVASLGYFTGIRSNIGIESPEQSERVSIQFSTTDGVNHYPVGKRYECIFLESPKLINDFIDFETLVSNNELLNSCTEVAMFPLPQTYNLLVGIDPTEEQKLTGLLFDFGKSGWGSTVKTDLGLSKASVVPIIEIVSEGGSLEAELEIDSIEMRAEDTKKIREQFGLVNNPNDIGPTEFYEKLYSPEYQDLFSKLSAIPETNEKIIKIDLGSNLNNFHQEALMVLRDGTVNNMVPDGIYTGTIDLNSVTEYYVSGQLKYEKAGDTYKVKKINEVKGIPIYRNIEEKGFNLQEVSIDDSKKSNISFIPDPIGKVEVDKEKQQQLASSPLGIYQFAPVYYKDIKSEKLVKMKPTITPGSFVSVPAQGVTTIEAANVIKGREPIDAIRVRVGGIDHYTEEAASKIKKVAKEIEELDLQVTIIAGASPQKLEIEVEDVGLVQESWTTLGASGSIVGQWNLTNLILSAFFFIVTIIYILNRLFFWKIDRQKDISLFIQLGWSKQSIYKLFRTELFLLYFISFLVSYPVLLYLKIWMDFEWDLFLLHSFVGVILFVIFFVYIKVGLWVSGDSKGVKYRIIRRSRLLVIKNLFYLAKYIRLPFIQMILVSTLSTFVYLLINETVNITSVTLLGDFINVQANKWHYILVASSYVITGFALIETLISLINVREKEIRIYRTLGWKKLNVLKLFLSEVAIWSSISIALGVLLSLTLYGMLFSLTYKVLLISVFSFICFYVFVLLISYIVVMRFIGTKSASENVKVVSVVNDLITQKK</sequence>
<keyword evidence="9" id="KW-1185">Reference proteome</keyword>
<evidence type="ECO:0000256" key="3">
    <source>
        <dbReference type="ARBA" id="ARBA00022692"/>
    </source>
</evidence>
<feature type="transmembrane region" description="Helical" evidence="6">
    <location>
        <begin position="741"/>
        <end position="767"/>
    </location>
</feature>